<dbReference type="RefSeq" id="WP_343790742.1">
    <property type="nucleotide sequence ID" value="NZ_BAAAFH010000022.1"/>
</dbReference>
<gene>
    <name evidence="1" type="ORF">GCM10009118_33310</name>
</gene>
<name>A0ABP3Y8S6_9FLAO</name>
<comment type="caution">
    <text evidence="1">The sequence shown here is derived from an EMBL/GenBank/DDBJ whole genome shotgun (WGS) entry which is preliminary data.</text>
</comment>
<proteinExistence type="predicted"/>
<dbReference type="EMBL" id="BAAAFH010000022">
    <property type="protein sequence ID" value="GAA0876921.1"/>
    <property type="molecule type" value="Genomic_DNA"/>
</dbReference>
<evidence type="ECO:0000313" key="2">
    <source>
        <dbReference type="Proteomes" id="UP001501126"/>
    </source>
</evidence>
<protein>
    <submittedName>
        <fullName evidence="1">Uncharacterized protein</fullName>
    </submittedName>
</protein>
<reference evidence="2" key="1">
    <citation type="journal article" date="2019" name="Int. J. Syst. Evol. Microbiol.">
        <title>The Global Catalogue of Microorganisms (GCM) 10K type strain sequencing project: providing services to taxonomists for standard genome sequencing and annotation.</title>
        <authorList>
            <consortium name="The Broad Institute Genomics Platform"/>
            <consortium name="The Broad Institute Genome Sequencing Center for Infectious Disease"/>
            <person name="Wu L."/>
            <person name="Ma J."/>
        </authorList>
    </citation>
    <scope>NUCLEOTIDE SEQUENCE [LARGE SCALE GENOMIC DNA]</scope>
    <source>
        <strain evidence="2">JCM 16083</strain>
    </source>
</reference>
<dbReference type="Proteomes" id="UP001501126">
    <property type="component" value="Unassembled WGS sequence"/>
</dbReference>
<sequence length="186" mass="21141">MKYLLYLVLLGLVLPVMGQKSPVPIKGVESLLIIGKIDKPDDRYAVEVNLTKFFAQFGMNVKPSLNYSKVGNSVDDLGSDSLNQVLKTKGIKGYLLISVRGFDRKFKPRENFPVTLTEALEEGHLYPIFQEEMSSVTFEFMYFEDGQFKGYDILRLSGTSSRAQVFEKLQKKLEKKLPGWAEKSQQ</sequence>
<organism evidence="1 2">
    <name type="scientific">Wandonia haliotis</name>
    <dbReference type="NCBI Taxonomy" id="574963"/>
    <lineage>
        <taxon>Bacteria</taxon>
        <taxon>Pseudomonadati</taxon>
        <taxon>Bacteroidota</taxon>
        <taxon>Flavobacteriia</taxon>
        <taxon>Flavobacteriales</taxon>
        <taxon>Crocinitomicaceae</taxon>
        <taxon>Wandonia</taxon>
    </lineage>
</organism>
<accession>A0ABP3Y8S6</accession>
<keyword evidence="2" id="KW-1185">Reference proteome</keyword>
<evidence type="ECO:0000313" key="1">
    <source>
        <dbReference type="EMBL" id="GAA0876921.1"/>
    </source>
</evidence>